<sequence>MSKTHTNLVGVKSSPPKPKGNIRQPSASQLRFKKALARALSVRSKFLKRRLSKPEFVQLSAAVKKQIKQETTPVNRRLNRVIDIVVRLEEAANSSLSCLDRPALDAAVRNLYDRLNLVRSNLLEAMRESSSLSEGCSHVSKKSVIHLPEPVKVDKIFPGFGCISARIPSGRQVLCCSRCSGLRNDAFFEWSGLQPSFIDKEGHSMVEAYPLPKSIKNISPLDFQHVWTSVLDIHYSR</sequence>
<proteinExistence type="predicted"/>
<evidence type="ECO:0000313" key="3">
    <source>
        <dbReference type="Proteomes" id="UP000243309"/>
    </source>
</evidence>
<accession>Q6GYB7</accession>
<evidence type="ECO:0000313" key="2">
    <source>
        <dbReference type="EMBL" id="AAT48888.1"/>
    </source>
</evidence>
<reference evidence="2 3" key="1">
    <citation type="journal article" date="2005" name="Virus Res.">
        <title>Three unrelated viruses occur in a single isolate of Gremmeniella abietina var. abietina type A.</title>
        <authorList>
            <person name="Tuomivirta T.T."/>
            <person name="Hantula J."/>
        </authorList>
    </citation>
    <scope>NUCLEOTIDE SEQUENCE [LARGE SCALE GENOMIC DNA]</scope>
    <source>
        <strain evidence="2">SurS4</strain>
    </source>
</reference>
<dbReference type="EMBL" id="AY615213">
    <property type="protein sequence ID" value="AAT48888.1"/>
    <property type="molecule type" value="Genomic_RNA"/>
</dbReference>
<evidence type="ECO:0000256" key="1">
    <source>
        <dbReference type="SAM" id="MobiDB-lite"/>
    </source>
</evidence>
<dbReference type="Proteomes" id="UP000243309">
    <property type="component" value="Genome"/>
</dbReference>
<name>Q6GYB7_9VIRU</name>
<organism evidence="2 3">
    <name type="scientific">Gremmeniella abietina RNA virus MS2</name>
    <dbReference type="NCBI Taxonomy" id="279540"/>
    <lineage>
        <taxon>Viruses</taxon>
        <taxon>Riboviria</taxon>
        <taxon>Orthornavirae</taxon>
        <taxon>Pisuviricota</taxon>
        <taxon>Duplopiviricetes</taxon>
        <taxon>Durnavirales</taxon>
        <taxon>Partitiviridae</taxon>
        <taxon>Gammapartitivirus</taxon>
        <taxon>Gammapartitivirus gremmeniellae</taxon>
        <taxon>Gremmeniella abietina RNA virus MS1</taxon>
    </lineage>
</organism>
<protein>
    <submittedName>
        <fullName evidence="2">Uncharacterized protein</fullName>
    </submittedName>
</protein>
<feature type="region of interest" description="Disordered" evidence="1">
    <location>
        <begin position="1"/>
        <end position="27"/>
    </location>
</feature>